<proteinExistence type="predicted"/>
<dbReference type="EMBL" id="CACTIH010007260">
    <property type="protein sequence ID" value="CAA3006484.1"/>
    <property type="molecule type" value="Genomic_DNA"/>
</dbReference>
<reference evidence="1 2" key="1">
    <citation type="submission" date="2019-12" db="EMBL/GenBank/DDBJ databases">
        <authorList>
            <person name="Alioto T."/>
            <person name="Alioto T."/>
            <person name="Gomez Garrido J."/>
        </authorList>
    </citation>
    <scope>NUCLEOTIDE SEQUENCE [LARGE SCALE GENOMIC DNA]</scope>
</reference>
<dbReference type="Gramene" id="OE9A073641T1">
    <property type="protein sequence ID" value="OE9A073641C1"/>
    <property type="gene ID" value="OE9A073641"/>
</dbReference>
<protein>
    <submittedName>
        <fullName evidence="1">Uncharacterized protein</fullName>
    </submittedName>
</protein>
<keyword evidence="2" id="KW-1185">Reference proteome</keyword>
<evidence type="ECO:0000313" key="1">
    <source>
        <dbReference type="EMBL" id="CAA3006484.1"/>
    </source>
</evidence>
<evidence type="ECO:0000313" key="2">
    <source>
        <dbReference type="Proteomes" id="UP000594638"/>
    </source>
</evidence>
<organism evidence="1 2">
    <name type="scientific">Olea europaea subsp. europaea</name>
    <dbReference type="NCBI Taxonomy" id="158383"/>
    <lineage>
        <taxon>Eukaryota</taxon>
        <taxon>Viridiplantae</taxon>
        <taxon>Streptophyta</taxon>
        <taxon>Embryophyta</taxon>
        <taxon>Tracheophyta</taxon>
        <taxon>Spermatophyta</taxon>
        <taxon>Magnoliopsida</taxon>
        <taxon>eudicotyledons</taxon>
        <taxon>Gunneridae</taxon>
        <taxon>Pentapetalae</taxon>
        <taxon>asterids</taxon>
        <taxon>lamiids</taxon>
        <taxon>Lamiales</taxon>
        <taxon>Oleaceae</taxon>
        <taxon>Oleeae</taxon>
        <taxon>Olea</taxon>
    </lineage>
</organism>
<dbReference type="AlphaFoldDB" id="A0A8S0TKR7"/>
<accession>A0A8S0TKR7</accession>
<comment type="caution">
    <text evidence="1">The sequence shown here is derived from an EMBL/GenBank/DDBJ whole genome shotgun (WGS) entry which is preliminary data.</text>
</comment>
<dbReference type="Proteomes" id="UP000594638">
    <property type="component" value="Unassembled WGS sequence"/>
</dbReference>
<sequence>MSKMGSGGWAGGGNSNSCGREKVRISLTQFDSEYGRIEEERASESELANNFPVPLMAALISKLGGGGQSVLAALRGNQGRLPREREPIWYYGDDVEDGQKDDCDPMMMMTMMMTKREISVTKQITSNPPYFMILSMCYGHGFRSRICPCVSFVLSYIHHKTRREHLRRRCHHYREHPSGGFLSAPCAMVGGRFACPFNMVGFLKGLRCCELIG</sequence>
<gene>
    <name evidence="1" type="ORF">OLEA9_A073641</name>
</gene>
<name>A0A8S0TKR7_OLEEU</name>